<keyword evidence="3" id="KW-0067">ATP-binding</keyword>
<dbReference type="GO" id="GO:0016787">
    <property type="term" value="F:hydrolase activity"/>
    <property type="evidence" value="ECO:0007669"/>
    <property type="project" value="UniProtKB-KW"/>
</dbReference>
<protein>
    <submittedName>
        <fullName evidence="5">Allophanate hydrolase</fullName>
    </submittedName>
</protein>
<dbReference type="InterPro" id="IPR029000">
    <property type="entry name" value="Cyclophilin-like_dom_sf"/>
</dbReference>
<dbReference type="Gene3D" id="2.40.100.10">
    <property type="entry name" value="Cyclophilin-like"/>
    <property type="match status" value="1"/>
</dbReference>
<evidence type="ECO:0000256" key="1">
    <source>
        <dbReference type="ARBA" id="ARBA00022741"/>
    </source>
</evidence>
<dbReference type="Pfam" id="PF02626">
    <property type="entry name" value="CT_A_B"/>
    <property type="match status" value="1"/>
</dbReference>
<evidence type="ECO:0000259" key="4">
    <source>
        <dbReference type="SMART" id="SM00797"/>
    </source>
</evidence>
<proteinExistence type="predicted"/>
<evidence type="ECO:0000256" key="3">
    <source>
        <dbReference type="ARBA" id="ARBA00022840"/>
    </source>
</evidence>
<dbReference type="Proteomes" id="UP001157125">
    <property type="component" value="Unassembled WGS sequence"/>
</dbReference>
<feature type="domain" description="Carboxyltransferase" evidence="4">
    <location>
        <begin position="23"/>
        <end position="288"/>
    </location>
</feature>
<dbReference type="SMART" id="SM00797">
    <property type="entry name" value="AHS2"/>
    <property type="match status" value="1"/>
</dbReference>
<dbReference type="InterPro" id="IPR052708">
    <property type="entry name" value="PxpC"/>
</dbReference>
<dbReference type="EMBL" id="BSUN01000001">
    <property type="protein sequence ID" value="GMA35339.1"/>
    <property type="molecule type" value="Genomic_DNA"/>
</dbReference>
<evidence type="ECO:0000313" key="6">
    <source>
        <dbReference type="Proteomes" id="UP001157125"/>
    </source>
</evidence>
<evidence type="ECO:0000256" key="2">
    <source>
        <dbReference type="ARBA" id="ARBA00022801"/>
    </source>
</evidence>
<gene>
    <name evidence="5" type="ORF">GCM10025876_15430</name>
</gene>
<evidence type="ECO:0000313" key="5">
    <source>
        <dbReference type="EMBL" id="GMA35339.1"/>
    </source>
</evidence>
<dbReference type="PANTHER" id="PTHR43309">
    <property type="entry name" value="5-OXOPROLINASE SUBUNIT C"/>
    <property type="match status" value="1"/>
</dbReference>
<organism evidence="5 6">
    <name type="scientific">Demequina litorisediminis</name>
    <dbReference type="NCBI Taxonomy" id="1849022"/>
    <lineage>
        <taxon>Bacteria</taxon>
        <taxon>Bacillati</taxon>
        <taxon>Actinomycetota</taxon>
        <taxon>Actinomycetes</taxon>
        <taxon>Micrococcales</taxon>
        <taxon>Demequinaceae</taxon>
        <taxon>Demequina</taxon>
    </lineage>
</organism>
<sequence>MIEVVAPGTLLTVQDLGRAGLAHLGVSRSGAADVRALRRANALVGNAPGDAALEATLTGAVLRARVPLVVGVAGASAPVFVGDVPAPVGRPMRLAPGQILDVGEATAGARTYIAVRGGIDVPLVLGSRSTDVLSGLGPAPLAAGDTLGVGPAAAPGQELFAASAVPEPPPGPRDVVTLRMLAGPRGDWAAPDALRDLAQTPFVASERSNRVGLRLTGAVVERARDGELPSEGVIPGAVQASAVGQAGDLPRGSPDHRGLSGHRRAGQCVSCRRRSGAAGAARAAGLVAVGGAWDLTLRSGTWESLPVGK</sequence>
<keyword evidence="1" id="KW-0547">Nucleotide-binding</keyword>
<dbReference type="InterPro" id="IPR003778">
    <property type="entry name" value="CT_A_B"/>
</dbReference>
<comment type="caution">
    <text evidence="5">The sequence shown here is derived from an EMBL/GenBank/DDBJ whole genome shotgun (WGS) entry which is preliminary data.</text>
</comment>
<name>A0ABQ6IF29_9MICO</name>
<keyword evidence="6" id="KW-1185">Reference proteome</keyword>
<accession>A0ABQ6IF29</accession>
<dbReference type="PANTHER" id="PTHR43309:SF3">
    <property type="entry name" value="5-OXOPROLINASE SUBUNIT C"/>
    <property type="match status" value="1"/>
</dbReference>
<reference evidence="6" key="1">
    <citation type="journal article" date="2019" name="Int. J. Syst. Evol. Microbiol.">
        <title>The Global Catalogue of Microorganisms (GCM) 10K type strain sequencing project: providing services to taxonomists for standard genome sequencing and annotation.</title>
        <authorList>
            <consortium name="The Broad Institute Genomics Platform"/>
            <consortium name="The Broad Institute Genome Sequencing Center for Infectious Disease"/>
            <person name="Wu L."/>
            <person name="Ma J."/>
        </authorList>
    </citation>
    <scope>NUCLEOTIDE SEQUENCE [LARGE SCALE GENOMIC DNA]</scope>
    <source>
        <strain evidence="6">NBRC 112299</strain>
    </source>
</reference>
<keyword evidence="2 5" id="KW-0378">Hydrolase</keyword>